<organism evidence="2 3">
    <name type="scientific">Phakopsora pachyrhizi</name>
    <name type="common">Asian soybean rust disease fungus</name>
    <dbReference type="NCBI Taxonomy" id="170000"/>
    <lineage>
        <taxon>Eukaryota</taxon>
        <taxon>Fungi</taxon>
        <taxon>Dikarya</taxon>
        <taxon>Basidiomycota</taxon>
        <taxon>Pucciniomycotina</taxon>
        <taxon>Pucciniomycetes</taxon>
        <taxon>Pucciniales</taxon>
        <taxon>Phakopsoraceae</taxon>
        <taxon>Phakopsora</taxon>
    </lineage>
</organism>
<dbReference type="Proteomes" id="UP001153365">
    <property type="component" value="Unassembled WGS sequence"/>
</dbReference>
<dbReference type="EMBL" id="CALTRL010003684">
    <property type="protein sequence ID" value="CAH7681710.1"/>
    <property type="molecule type" value="Genomic_DNA"/>
</dbReference>
<reference evidence="2" key="1">
    <citation type="submission" date="2022-06" db="EMBL/GenBank/DDBJ databases">
        <authorList>
            <consortium name="SYNGENTA / RWTH Aachen University"/>
        </authorList>
    </citation>
    <scope>NUCLEOTIDE SEQUENCE</scope>
</reference>
<keyword evidence="3" id="KW-1185">Reference proteome</keyword>
<evidence type="ECO:0000313" key="3">
    <source>
        <dbReference type="Proteomes" id="UP001153365"/>
    </source>
</evidence>
<proteinExistence type="predicted"/>
<comment type="caution">
    <text evidence="2">The sequence shown here is derived from an EMBL/GenBank/DDBJ whole genome shotgun (WGS) entry which is preliminary data.</text>
</comment>
<feature type="region of interest" description="Disordered" evidence="1">
    <location>
        <begin position="47"/>
        <end position="116"/>
    </location>
</feature>
<gene>
    <name evidence="2" type="ORF">PPACK8108_LOCUS14352</name>
</gene>
<dbReference type="AlphaFoldDB" id="A0AAV0B4Y9"/>
<protein>
    <submittedName>
        <fullName evidence="2">Uncharacterized protein</fullName>
    </submittedName>
</protein>
<name>A0AAV0B4Y9_PHAPC</name>
<sequence>MKIYLESCSKIEKALNDTVSFCASLPVVPKAIVHSLKNIAIRCNKRKRDVSGGRPIPEEDLIDLTSNHENDDDSDPETLATTLGPSQKRTQRQYKSKSVIEEDDDILEPNAKEREEGEILECENSVAKNADQSTTSIIDLQISAGDLSKNTKPLPVAAIASEVPNVADIINTNPPTAQISTTSPLITLVNSAAASSAQNAQNPATDSIVTKPVKPNSETANAPLTVLLKDDIKAKVHESLIWFGQGILCSEKLSRLQTSVNNFVELRNPVHVDQIFIAAQLLKPSANEAWVCLDLIDVKKISQIKLPEMRVDSNIEHNLISFLANLLTSGRIYVEQWSSTIASSLLLTSKDLSASPPSLNNVLSDDAASHILIIETLQNSKAKLPKGESTKG</sequence>
<feature type="compositionally biased region" description="Polar residues" evidence="1">
    <location>
        <begin position="79"/>
        <end position="88"/>
    </location>
</feature>
<evidence type="ECO:0000313" key="2">
    <source>
        <dbReference type="EMBL" id="CAH7681710.1"/>
    </source>
</evidence>
<evidence type="ECO:0000256" key="1">
    <source>
        <dbReference type="SAM" id="MobiDB-lite"/>
    </source>
</evidence>
<accession>A0AAV0B4Y9</accession>